<evidence type="ECO:0000256" key="5">
    <source>
        <dbReference type="ARBA" id="ARBA00023136"/>
    </source>
</evidence>
<evidence type="ECO:0000259" key="6">
    <source>
        <dbReference type="Pfam" id="PF00535"/>
    </source>
</evidence>
<keyword evidence="5" id="KW-0472">Membrane</keyword>
<comment type="subcellular location">
    <subcellularLocation>
        <location evidence="1">Cell membrane</location>
    </subcellularLocation>
</comment>
<keyword evidence="2" id="KW-1003">Cell membrane</keyword>
<dbReference type="RefSeq" id="WP_072778240.1">
    <property type="nucleotide sequence ID" value="NZ_FQXC01000003.1"/>
</dbReference>
<gene>
    <name evidence="7" type="ORF">SAMN05443551_2744</name>
</gene>
<dbReference type="STRING" id="996342.SAMN05443551_2744"/>
<dbReference type="PANTHER" id="PTHR43646:SF2">
    <property type="entry name" value="GLYCOSYLTRANSFERASE 2-LIKE DOMAIN-CONTAINING PROTEIN"/>
    <property type="match status" value="1"/>
</dbReference>
<evidence type="ECO:0000256" key="2">
    <source>
        <dbReference type="ARBA" id="ARBA00022475"/>
    </source>
</evidence>
<dbReference type="EMBL" id="FQXC01000003">
    <property type="protein sequence ID" value="SHH65013.1"/>
    <property type="molecule type" value="Genomic_DNA"/>
</dbReference>
<proteinExistence type="predicted"/>
<keyword evidence="4 7" id="KW-0808">Transferase</keyword>
<evidence type="ECO:0000256" key="1">
    <source>
        <dbReference type="ARBA" id="ARBA00004236"/>
    </source>
</evidence>
<dbReference type="SUPFAM" id="SSF53448">
    <property type="entry name" value="Nucleotide-diphospho-sugar transferases"/>
    <property type="match status" value="1"/>
</dbReference>
<dbReference type="PANTHER" id="PTHR43646">
    <property type="entry name" value="GLYCOSYLTRANSFERASE"/>
    <property type="match status" value="1"/>
</dbReference>
<feature type="domain" description="Glycosyltransferase 2-like" evidence="6">
    <location>
        <begin position="17"/>
        <end position="150"/>
    </location>
</feature>
<dbReference type="Proteomes" id="UP000184221">
    <property type="component" value="Unassembled WGS sequence"/>
</dbReference>
<name>A0A1M5UQP8_9RHOB</name>
<dbReference type="OrthoDB" id="9797391at2"/>
<organism evidence="7 8">
    <name type="scientific">Marivita hallyeonensis</name>
    <dbReference type="NCBI Taxonomy" id="996342"/>
    <lineage>
        <taxon>Bacteria</taxon>
        <taxon>Pseudomonadati</taxon>
        <taxon>Pseudomonadota</taxon>
        <taxon>Alphaproteobacteria</taxon>
        <taxon>Rhodobacterales</taxon>
        <taxon>Roseobacteraceae</taxon>
        <taxon>Marivita</taxon>
    </lineage>
</organism>
<dbReference type="Pfam" id="PF00535">
    <property type="entry name" value="Glycos_transf_2"/>
    <property type="match status" value="1"/>
</dbReference>
<keyword evidence="3" id="KW-0328">Glycosyltransferase</keyword>
<keyword evidence="8" id="KW-1185">Reference proteome</keyword>
<accession>A0A1M5UQP8</accession>
<dbReference type="Gene3D" id="3.90.550.10">
    <property type="entry name" value="Spore Coat Polysaccharide Biosynthesis Protein SpsA, Chain A"/>
    <property type="match status" value="1"/>
</dbReference>
<reference evidence="7 8" key="1">
    <citation type="submission" date="2016-11" db="EMBL/GenBank/DDBJ databases">
        <authorList>
            <person name="Jaros S."/>
            <person name="Januszkiewicz K."/>
            <person name="Wedrychowicz H."/>
        </authorList>
    </citation>
    <scope>NUCLEOTIDE SEQUENCE [LARGE SCALE GENOMIC DNA]</scope>
    <source>
        <strain evidence="7 8">DSM 29431</strain>
    </source>
</reference>
<evidence type="ECO:0000256" key="4">
    <source>
        <dbReference type="ARBA" id="ARBA00022679"/>
    </source>
</evidence>
<dbReference type="GO" id="GO:0005886">
    <property type="term" value="C:plasma membrane"/>
    <property type="evidence" value="ECO:0007669"/>
    <property type="project" value="UniProtKB-SubCell"/>
</dbReference>
<evidence type="ECO:0000313" key="7">
    <source>
        <dbReference type="EMBL" id="SHH65013.1"/>
    </source>
</evidence>
<dbReference type="InterPro" id="IPR029044">
    <property type="entry name" value="Nucleotide-diphossugar_trans"/>
</dbReference>
<dbReference type="GO" id="GO:0016757">
    <property type="term" value="F:glycosyltransferase activity"/>
    <property type="evidence" value="ECO:0007669"/>
    <property type="project" value="UniProtKB-KW"/>
</dbReference>
<dbReference type="AlphaFoldDB" id="A0A1M5UQP8"/>
<evidence type="ECO:0000256" key="3">
    <source>
        <dbReference type="ARBA" id="ARBA00022676"/>
    </source>
</evidence>
<sequence length="290" mass="32068">MSITSQKDASVFRPAMSVLIPASNEAGLIGACLKSVLNSDWWHSGSVEVIVIANGCKDDTVQVALSHTESYTEKGWDLRVLDRPEGGKLAALNAGDRIARARIRVYLDADVELSKGLLNDLFTALDTPRPRYASGRIRLADPQSWATRAYARIYQQVPFMRTGVPGAGLFAVNAAGRLRWGDFPAIISDDTFVRLSFRPEERVGVDAHYVWPLVEGWRNLVRVRKRQNDGVDEIRSKYPDLLQNDDKPVFGMADKLRLALRDPVGFAVYGGVALVVRLMPAGSTGWSRGR</sequence>
<evidence type="ECO:0000313" key="8">
    <source>
        <dbReference type="Proteomes" id="UP000184221"/>
    </source>
</evidence>
<dbReference type="InterPro" id="IPR001173">
    <property type="entry name" value="Glyco_trans_2-like"/>
</dbReference>
<protein>
    <submittedName>
        <fullName evidence="7">Glycosyl transferase family 2</fullName>
    </submittedName>
</protein>